<evidence type="ECO:0000256" key="2">
    <source>
        <dbReference type="ARBA" id="ARBA00022737"/>
    </source>
</evidence>
<dbReference type="InterPro" id="IPR001680">
    <property type="entry name" value="WD40_rpt"/>
</dbReference>
<organism evidence="5 6">
    <name type="scientific">Apteryx mantelli</name>
    <name type="common">North Island brown kiwi</name>
    <dbReference type="NCBI Taxonomy" id="2696672"/>
    <lineage>
        <taxon>Eukaryota</taxon>
        <taxon>Metazoa</taxon>
        <taxon>Chordata</taxon>
        <taxon>Craniata</taxon>
        <taxon>Vertebrata</taxon>
        <taxon>Euteleostomi</taxon>
        <taxon>Archelosauria</taxon>
        <taxon>Archosauria</taxon>
        <taxon>Dinosauria</taxon>
        <taxon>Saurischia</taxon>
        <taxon>Theropoda</taxon>
        <taxon>Coelurosauria</taxon>
        <taxon>Aves</taxon>
        <taxon>Palaeognathae</taxon>
        <taxon>Apterygiformes</taxon>
        <taxon>Apterygidae</taxon>
        <taxon>Apteryx</taxon>
    </lineage>
</organism>
<feature type="repeat" description="WD" evidence="3">
    <location>
        <begin position="75"/>
        <end position="108"/>
    </location>
</feature>
<dbReference type="InterPro" id="IPR036322">
    <property type="entry name" value="WD40_repeat_dom_sf"/>
</dbReference>
<dbReference type="SMART" id="SM00320">
    <property type="entry name" value="WD40"/>
    <property type="match status" value="6"/>
</dbReference>
<evidence type="ECO:0000256" key="4">
    <source>
        <dbReference type="SAM" id="MobiDB-lite"/>
    </source>
</evidence>
<evidence type="ECO:0000313" key="5">
    <source>
        <dbReference type="Proteomes" id="UP001652627"/>
    </source>
</evidence>
<feature type="region of interest" description="Disordered" evidence="4">
    <location>
        <begin position="1"/>
        <end position="24"/>
    </location>
</feature>
<feature type="repeat" description="WD" evidence="3">
    <location>
        <begin position="118"/>
        <end position="159"/>
    </location>
</feature>
<accession>A0ABM4FJG1</accession>
<protein>
    <submittedName>
        <fullName evidence="6">WD repeat-containing protein 31 isoform X1</fullName>
    </submittedName>
</protein>
<dbReference type="GeneID" id="106492569"/>
<keyword evidence="2" id="KW-0677">Repeat</keyword>
<feature type="repeat" description="WD" evidence="3">
    <location>
        <begin position="167"/>
        <end position="201"/>
    </location>
</feature>
<sequence length="420" mass="45011">MGKLQSKTHLHTSKYRADGSAEKTGPVRAVQQYSPVHADAVTSVAALKPDLCVSGGKDKSVVVCNWRSGAVLRRFVGHEREITKVTCALDSNRIFSASRDKTVMMWELLGTSGPRQHFPGHDLVVTGLAVSPDASHLCTGSRDNTVCKWDVETGALLCRAGISRNLVTHLCWVPGEPYVAQASEDKMIRIWDSRELQVAHTFPGKRHIQTCCDVSQDGRYCVSSSGGFAGEGCEATLWDLRQTRSQVREYRGHLQTTASCVFLPRGLAPAPLIATSSYDCKVKLWDQDSGGSGRFSAPKQRCAATAAGAAGPECRPRSLCSLPGLPVPRRSGPAGLAGRLRRRHAALRQLRRGDSLAAAEQAHGAGGGGGVLTVATFPAEAGSLGAALRSPSRCPPAPAAQRWIQSFHFVAPGKQLELFR</sequence>
<keyword evidence="1 3" id="KW-0853">WD repeat</keyword>
<feature type="compositionally biased region" description="Basic residues" evidence="4">
    <location>
        <begin position="1"/>
        <end position="14"/>
    </location>
</feature>
<reference evidence="6" key="1">
    <citation type="submission" date="2025-08" db="UniProtKB">
        <authorList>
            <consortium name="RefSeq"/>
        </authorList>
    </citation>
    <scope>IDENTIFICATION</scope>
    <source>
        <tissue evidence="6">Blood</tissue>
    </source>
</reference>
<keyword evidence="5" id="KW-1185">Reference proteome</keyword>
<dbReference type="PROSITE" id="PS50082">
    <property type="entry name" value="WD_REPEATS_2"/>
    <property type="match status" value="3"/>
</dbReference>
<evidence type="ECO:0000313" key="6">
    <source>
        <dbReference type="RefSeq" id="XP_067165064.1"/>
    </source>
</evidence>
<dbReference type="PANTHER" id="PTHR19869">
    <property type="entry name" value="SPERMATID WD-REPEAT PROTEIN"/>
    <property type="match status" value="1"/>
</dbReference>
<dbReference type="Pfam" id="PF00400">
    <property type="entry name" value="WD40"/>
    <property type="match status" value="4"/>
</dbReference>
<dbReference type="PANTHER" id="PTHR19869:SF1">
    <property type="entry name" value="WD REPEAT-CONTAINING PROTEIN 31"/>
    <property type="match status" value="1"/>
</dbReference>
<dbReference type="SUPFAM" id="SSF50978">
    <property type="entry name" value="WD40 repeat-like"/>
    <property type="match status" value="1"/>
</dbReference>
<proteinExistence type="predicted"/>
<name>A0ABM4FJG1_9AVES</name>
<gene>
    <name evidence="6" type="primary">WDR31</name>
</gene>
<dbReference type="RefSeq" id="XP_067165064.1">
    <property type="nucleotide sequence ID" value="XM_067308963.1"/>
</dbReference>
<dbReference type="CDD" id="cd00200">
    <property type="entry name" value="WD40"/>
    <property type="match status" value="1"/>
</dbReference>
<dbReference type="InterPro" id="IPR019775">
    <property type="entry name" value="WD40_repeat_CS"/>
</dbReference>
<dbReference type="PROSITE" id="PS00678">
    <property type="entry name" value="WD_REPEATS_1"/>
    <property type="match status" value="1"/>
</dbReference>
<dbReference type="PRINTS" id="PR00320">
    <property type="entry name" value="GPROTEINBRPT"/>
</dbReference>
<evidence type="ECO:0000256" key="1">
    <source>
        <dbReference type="ARBA" id="ARBA00022574"/>
    </source>
</evidence>
<dbReference type="Proteomes" id="UP001652627">
    <property type="component" value="Chromosome 21"/>
</dbReference>
<dbReference type="PROSITE" id="PS50294">
    <property type="entry name" value="WD_REPEATS_REGION"/>
    <property type="match status" value="2"/>
</dbReference>
<dbReference type="InterPro" id="IPR015943">
    <property type="entry name" value="WD40/YVTN_repeat-like_dom_sf"/>
</dbReference>
<dbReference type="Gene3D" id="2.130.10.10">
    <property type="entry name" value="YVTN repeat-like/Quinoprotein amine dehydrogenase"/>
    <property type="match status" value="2"/>
</dbReference>
<dbReference type="InterPro" id="IPR040066">
    <property type="entry name" value="WDR31"/>
</dbReference>
<dbReference type="InterPro" id="IPR020472">
    <property type="entry name" value="WD40_PAC1"/>
</dbReference>
<evidence type="ECO:0000256" key="3">
    <source>
        <dbReference type="PROSITE-ProRule" id="PRU00221"/>
    </source>
</evidence>